<dbReference type="AlphaFoldDB" id="A0A0J8RD46"/>
<organism evidence="2 3">
    <name type="scientific">Coccidioides immitis RMSCC 3703</name>
    <dbReference type="NCBI Taxonomy" id="454286"/>
    <lineage>
        <taxon>Eukaryota</taxon>
        <taxon>Fungi</taxon>
        <taxon>Dikarya</taxon>
        <taxon>Ascomycota</taxon>
        <taxon>Pezizomycotina</taxon>
        <taxon>Eurotiomycetes</taxon>
        <taxon>Eurotiomycetidae</taxon>
        <taxon>Onygenales</taxon>
        <taxon>Onygenaceae</taxon>
        <taxon>Coccidioides</taxon>
    </lineage>
</organism>
<reference evidence="3" key="1">
    <citation type="journal article" date="2010" name="Genome Res.">
        <title>Population genomic sequencing of Coccidioides fungi reveals recent hybridization and transposon control.</title>
        <authorList>
            <person name="Neafsey D.E."/>
            <person name="Barker B.M."/>
            <person name="Sharpton T.J."/>
            <person name="Stajich J.E."/>
            <person name="Park D.J."/>
            <person name="Whiston E."/>
            <person name="Hung C.-Y."/>
            <person name="McMahan C."/>
            <person name="White J."/>
            <person name="Sykes S."/>
            <person name="Heiman D."/>
            <person name="Young S."/>
            <person name="Zeng Q."/>
            <person name="Abouelleil A."/>
            <person name="Aftuck L."/>
            <person name="Bessette D."/>
            <person name="Brown A."/>
            <person name="FitzGerald M."/>
            <person name="Lui A."/>
            <person name="Macdonald J.P."/>
            <person name="Priest M."/>
            <person name="Orbach M.J."/>
            <person name="Galgiani J.N."/>
            <person name="Kirkland T.N."/>
            <person name="Cole G.T."/>
            <person name="Birren B.W."/>
            <person name="Henn M.R."/>
            <person name="Taylor J.W."/>
            <person name="Rounsley S.D."/>
        </authorList>
    </citation>
    <scope>NUCLEOTIDE SEQUENCE [LARGE SCALE GENOMIC DNA]</scope>
    <source>
        <strain evidence="3">RMSCC 3703</strain>
    </source>
</reference>
<evidence type="ECO:0000256" key="1">
    <source>
        <dbReference type="SAM" id="MobiDB-lite"/>
    </source>
</evidence>
<sequence>MVLPELPLPGLTLVQVAGGWGSDDKRLKKRSLFPGYDGGEKCSNISINKISLQTPVGGNSVWQTKTGGRNANNLRSTYTKYRVHELRIQPTVRARFIVISLDYPSSFGQRVYMSVGRVYEPEYNVRNDSPSSSMPVRFDPQGVAETDPADAFTAST</sequence>
<feature type="region of interest" description="Disordered" evidence="1">
    <location>
        <begin position="124"/>
        <end position="156"/>
    </location>
</feature>
<dbReference type="Proteomes" id="UP000054559">
    <property type="component" value="Unassembled WGS sequence"/>
</dbReference>
<accession>A0A0J8RD46</accession>
<proteinExistence type="predicted"/>
<evidence type="ECO:0000313" key="2">
    <source>
        <dbReference type="EMBL" id="KMU81823.1"/>
    </source>
</evidence>
<evidence type="ECO:0000313" key="3">
    <source>
        <dbReference type="Proteomes" id="UP000054559"/>
    </source>
</evidence>
<protein>
    <submittedName>
        <fullName evidence="2">Uncharacterized protein</fullName>
    </submittedName>
</protein>
<name>A0A0J8RD46_COCIT</name>
<dbReference type="EMBL" id="DS268126">
    <property type="protein sequence ID" value="KMU81823.1"/>
    <property type="molecule type" value="Genomic_DNA"/>
</dbReference>
<gene>
    <name evidence="2" type="ORF">CISG_02839</name>
</gene>